<dbReference type="RefSeq" id="XP_042199899.1">
    <property type="nucleotide sequence ID" value="XM_042343965.1"/>
</dbReference>
<name>V9L8W8_CALMI</name>
<evidence type="ECO:0008006" key="4">
    <source>
        <dbReference type="Google" id="ProtNLM"/>
    </source>
</evidence>
<feature type="region of interest" description="Disordered" evidence="1">
    <location>
        <begin position="45"/>
        <end position="114"/>
    </location>
</feature>
<protein>
    <recommendedName>
        <fullName evidence="4">Secreted protein</fullName>
    </recommendedName>
</protein>
<feature type="signal peptide" evidence="2">
    <location>
        <begin position="1"/>
        <end position="17"/>
    </location>
</feature>
<dbReference type="OrthoDB" id="9049358at2759"/>
<organism evidence="3">
    <name type="scientific">Callorhinchus milii</name>
    <name type="common">Ghost shark</name>
    <dbReference type="NCBI Taxonomy" id="7868"/>
    <lineage>
        <taxon>Eukaryota</taxon>
        <taxon>Metazoa</taxon>
        <taxon>Chordata</taxon>
        <taxon>Craniata</taxon>
        <taxon>Vertebrata</taxon>
        <taxon>Chondrichthyes</taxon>
        <taxon>Holocephali</taxon>
        <taxon>Chimaeriformes</taxon>
        <taxon>Callorhinchidae</taxon>
        <taxon>Callorhinchus</taxon>
    </lineage>
</organism>
<dbReference type="Pfam" id="PF00612">
    <property type="entry name" value="IQ"/>
    <property type="match status" value="1"/>
</dbReference>
<dbReference type="KEGG" id="cmk:121850799"/>
<accession>V9L8W8</accession>
<reference evidence="3" key="1">
    <citation type="journal article" date="2014" name="Nature">
        <title>Elephant shark genome provides unique insights into gnathostome evolution.</title>
        <authorList>
            <consortium name="International Elephant Shark Genome Sequencing Consortium"/>
            <person name="Venkatesh B."/>
            <person name="Lee A.P."/>
            <person name="Ravi V."/>
            <person name="Maurya A.K."/>
            <person name="Lian M.M."/>
            <person name="Swann J.B."/>
            <person name="Ohta Y."/>
            <person name="Flajnik M.F."/>
            <person name="Sutoh Y."/>
            <person name="Kasahara M."/>
            <person name="Hoon S."/>
            <person name="Gangu V."/>
            <person name="Roy S.W."/>
            <person name="Irimia M."/>
            <person name="Korzh V."/>
            <person name="Kondrychyn I."/>
            <person name="Lim Z.W."/>
            <person name="Tay B.H."/>
            <person name="Tohari S."/>
            <person name="Kong K.W."/>
            <person name="Ho S."/>
            <person name="Lorente-Galdos B."/>
            <person name="Quilez J."/>
            <person name="Marques-Bonet T."/>
            <person name="Raney B.J."/>
            <person name="Ingham P.W."/>
            <person name="Tay A."/>
            <person name="Hillier L.W."/>
            <person name="Minx P."/>
            <person name="Boehm T."/>
            <person name="Wilson R.K."/>
            <person name="Brenner S."/>
            <person name="Warren W.C."/>
        </authorList>
    </citation>
    <scope>NUCLEOTIDE SEQUENCE</scope>
    <source>
        <tissue evidence="3">Brain</tissue>
    </source>
</reference>
<sequence length="114" mass="12735">MLGTLMTVLFLIVRAAGQIGAGIRRDEPVHYLAYQPLPWQVHCVSRKSSRGDEREGNSRRGSVTSSNTGHGRGPPNSLTNEENSLSHSASEKAAVTIQTQYRKYQQRKHTEYKP</sequence>
<feature type="compositionally biased region" description="Polar residues" evidence="1">
    <location>
        <begin position="59"/>
        <end position="69"/>
    </location>
</feature>
<dbReference type="AlphaFoldDB" id="V9L8W8"/>
<feature type="compositionally biased region" description="Basic and acidic residues" evidence="1">
    <location>
        <begin position="49"/>
        <end position="58"/>
    </location>
</feature>
<proteinExistence type="evidence at transcript level"/>
<evidence type="ECO:0000256" key="1">
    <source>
        <dbReference type="SAM" id="MobiDB-lite"/>
    </source>
</evidence>
<evidence type="ECO:0000313" key="3">
    <source>
        <dbReference type="EMBL" id="AFP08351.1"/>
    </source>
</evidence>
<feature type="chain" id="PRO_5004778400" description="Secreted protein" evidence="2">
    <location>
        <begin position="18"/>
        <end position="114"/>
    </location>
</feature>
<dbReference type="EMBL" id="JW875834">
    <property type="protein sequence ID" value="AFP08351.1"/>
    <property type="molecule type" value="mRNA"/>
</dbReference>
<keyword evidence="2" id="KW-0732">Signal</keyword>
<dbReference type="GeneID" id="121850799"/>
<dbReference type="InterPro" id="IPR000048">
    <property type="entry name" value="IQ_motif_EF-hand-BS"/>
</dbReference>
<evidence type="ECO:0000256" key="2">
    <source>
        <dbReference type="SAM" id="SignalP"/>
    </source>
</evidence>
<feature type="compositionally biased region" description="Polar residues" evidence="1">
    <location>
        <begin position="76"/>
        <end position="88"/>
    </location>
</feature>
<dbReference type="PROSITE" id="PS50096">
    <property type="entry name" value="IQ"/>
    <property type="match status" value="1"/>
</dbReference>